<keyword evidence="10" id="KW-0963">Cytoplasm</keyword>
<feature type="compositionally biased region" description="Low complexity" evidence="13">
    <location>
        <begin position="235"/>
        <end position="247"/>
    </location>
</feature>
<comment type="subunit">
    <text evidence="4">Component of the PAN1 actin cytoskeleton-regulatory complex.</text>
</comment>
<feature type="domain" description="UBA" evidence="14">
    <location>
        <begin position="1465"/>
        <end position="1505"/>
    </location>
</feature>
<feature type="domain" description="EH" evidence="15">
    <location>
        <begin position="299"/>
        <end position="392"/>
    </location>
</feature>
<organism evidence="17 18">
    <name type="scientific">Lasallia pustulata</name>
    <dbReference type="NCBI Taxonomy" id="136370"/>
    <lineage>
        <taxon>Eukaryota</taxon>
        <taxon>Fungi</taxon>
        <taxon>Dikarya</taxon>
        <taxon>Ascomycota</taxon>
        <taxon>Pezizomycotina</taxon>
        <taxon>Lecanoromycetes</taxon>
        <taxon>OSLEUM clade</taxon>
        <taxon>Umbilicariomycetidae</taxon>
        <taxon>Umbilicariales</taxon>
        <taxon>Umbilicariaceae</taxon>
        <taxon>Lasallia</taxon>
    </lineage>
</organism>
<evidence type="ECO:0000259" key="15">
    <source>
        <dbReference type="PROSITE" id="PS50031"/>
    </source>
</evidence>
<feature type="compositionally biased region" description="Polar residues" evidence="13">
    <location>
        <begin position="956"/>
        <end position="965"/>
    </location>
</feature>
<feature type="compositionally biased region" description="Basic and acidic residues" evidence="13">
    <location>
        <begin position="1112"/>
        <end position="1121"/>
    </location>
</feature>
<feature type="region of interest" description="Disordered" evidence="13">
    <location>
        <begin position="477"/>
        <end position="516"/>
    </location>
</feature>
<dbReference type="InterPro" id="IPR000261">
    <property type="entry name" value="EH_dom"/>
</dbReference>
<feature type="compositionally biased region" description="Polar residues" evidence="13">
    <location>
        <begin position="1266"/>
        <end position="1280"/>
    </location>
</feature>
<keyword evidence="5" id="KW-0254">Endocytosis</keyword>
<feature type="compositionally biased region" description="Polar residues" evidence="13">
    <location>
        <begin position="926"/>
        <end position="948"/>
    </location>
</feature>
<evidence type="ECO:0000256" key="5">
    <source>
        <dbReference type="ARBA" id="ARBA00022583"/>
    </source>
</evidence>
<dbReference type="CDD" id="cd14270">
    <property type="entry name" value="UBA"/>
    <property type="match status" value="1"/>
</dbReference>
<proteinExistence type="predicted"/>
<evidence type="ECO:0000256" key="10">
    <source>
        <dbReference type="ARBA" id="ARBA00023212"/>
    </source>
</evidence>
<feature type="compositionally biased region" description="Low complexity" evidence="13">
    <location>
        <begin position="788"/>
        <end position="803"/>
    </location>
</feature>
<dbReference type="PROSITE" id="PS00018">
    <property type="entry name" value="EF_HAND_1"/>
    <property type="match status" value="1"/>
</dbReference>
<evidence type="ECO:0000256" key="3">
    <source>
        <dbReference type="ARBA" id="ARBA00004413"/>
    </source>
</evidence>
<feature type="compositionally biased region" description="Basic and acidic residues" evidence="13">
    <location>
        <begin position="680"/>
        <end position="716"/>
    </location>
</feature>
<evidence type="ECO:0000256" key="6">
    <source>
        <dbReference type="ARBA" id="ARBA00022753"/>
    </source>
</evidence>
<feature type="region of interest" description="Disordered" evidence="13">
    <location>
        <begin position="369"/>
        <end position="407"/>
    </location>
</feature>
<feature type="compositionally biased region" description="Polar residues" evidence="13">
    <location>
        <begin position="1122"/>
        <end position="1149"/>
    </location>
</feature>
<dbReference type="GO" id="GO:0030479">
    <property type="term" value="C:actin cortical patch"/>
    <property type="evidence" value="ECO:0007669"/>
    <property type="project" value="UniProtKB-SubCell"/>
</dbReference>
<feature type="compositionally biased region" description="Low complexity" evidence="13">
    <location>
        <begin position="1284"/>
        <end position="1298"/>
    </location>
</feature>
<dbReference type="Pfam" id="PF12763">
    <property type="entry name" value="EH"/>
    <property type="match status" value="3"/>
</dbReference>
<feature type="compositionally biased region" description="Low complexity" evidence="13">
    <location>
        <begin position="726"/>
        <end position="747"/>
    </location>
</feature>
<evidence type="ECO:0000256" key="1">
    <source>
        <dbReference type="ARBA" id="ARBA00004125"/>
    </source>
</evidence>
<dbReference type="GO" id="GO:0003779">
    <property type="term" value="F:actin binding"/>
    <property type="evidence" value="ECO:0007669"/>
    <property type="project" value="UniProtKB-KW"/>
</dbReference>
<dbReference type="PROSITE" id="PS50031">
    <property type="entry name" value="EH"/>
    <property type="match status" value="3"/>
</dbReference>
<feature type="compositionally biased region" description="Polar residues" evidence="13">
    <location>
        <begin position="1156"/>
        <end position="1171"/>
    </location>
</feature>
<dbReference type="Gene3D" id="1.20.5.340">
    <property type="match status" value="1"/>
</dbReference>
<feature type="compositionally biased region" description="Acidic residues" evidence="13">
    <location>
        <begin position="1303"/>
        <end position="1312"/>
    </location>
</feature>
<dbReference type="SUPFAM" id="SSF47473">
    <property type="entry name" value="EF-hand"/>
    <property type="match status" value="3"/>
</dbReference>
<comment type="caution">
    <text evidence="17">The sequence shown here is derived from an EMBL/GenBank/DDBJ whole genome shotgun (WGS) entry which is preliminary data.</text>
</comment>
<sequence length="1505" mass="160717">MADLNGNFDQKHPNLHLSPEERRLFGQLFSAADTDNIGVVTGEVAVRFFEKTRLPPTILGEIWQIADTENRGLLTPAGFGVVLRLIGYAQAGRDVSMELALKPGGPLPKFDGINGPANAPLSVPPAPLQPQISGGAIRVPPLAPDKVNQYTSLFENSGAQNGLLSGETAKQIFERAQLPNEILGRIWNLSDTEQRGALGLTEFIIAMHLLRSLKSGAMRALPQVLPPGLYEAAARRGAPPRQGSGSRRSSDLPSASAIPRQLTGAVALRTANPVTRLPYGTPPLSAQPTGTDWAIGPQDKTQFDNIFATVDKDNRGYITGEQAVSFFGNSRLPEDVLAQIWDLSDINSEGQLSRDEFAVAMFLIRQQRSKRDPHATLPQALPPNLVPPSMRRQPIAPQQPTAPAFDNAANINAPRSAAEDLFGLDAFSAPTPSLQVSQSTGGSTAFTPSSPRAQGSPQQLQQQSSVFKPFIPSSSFGQSMITPQATGYSSVPLQTGATRQQPRTSSADDLLGDNDPEISNRLTQETTELANLSNQVGNLTNQMQEVESKRTSTERDVSQVSTQKKDFEARLSQLRSMYEQEVRDVSALEDRLAASRNETKKLQQDIAMIEGTKQDLQNQHRQLAGALEADQKENAALKERIRQVNGEINGLRPQLEKVRSDARQQKGLVAINKKQLATNEQEREKTRGDLEGASKELGEANRELDETHRQLEESKRAARSAPQVPGPATVASPAAVATPAASVTSGSMNPFFRRVPSESTERGMSPSPFQPQTVASPNHSAFDSFFGPSFTTSTEPSDPTSSSFRQESPSEPLDGPSASAPSHDAPGIDMPSTSHPQLTRNDSLLSKEPPAPPPSRQITSSFLPFPSGLQRSESKSSSVKASAPASRFGEDDDVDTPTDRQSSAPEPPIQGNSLAQHLERIDTNRTETGSPNLASPLGQRTPSTSSGGNDHPNPIMGTSQASESSPHTEHPGGSWGIPGAFPGDGTPPSQTHMTKTETAENATKSINAPIDMKINGQNSVDAFALAHEQARTPTSAKDDFDSAFAGFGDTGKAPAHGIGNATGSPLGSAEQAVSTHGEFPPIEELNTNEESDSDSPSDRGFDDNFTAATPHRRQESPDKRNLQATSPSQTLLTSRPEYSSTESNASQLPTAGAQASPPTYDQTITGSNGPTNGHRDANQFPQEYSGLLPSREDPMSPPPTSQVHESAVSSPTNGERVMSPFGGFDARERALAGNSLPPSQMPMAPGATAAPFAYQPSPPTTTQSPFAHNQVSAVTEQSPFSFGPSSAPTQQPQAAVPAKSASDDEFENEFGDLAEAKEADDKGDDVFGASEKDSFDEFNPVFDSPVTSKTNNAFFDSPAPSRINDVQFSNSPEQANNGFNDLESSISGAASSSRDAPPQTSAAPAHDWDAMFAGLDEPKEPNTQPHIPPKEPFGAWAPQIPPRGISATTPPAKPPLGRALSMGTEHDDPILKRLTNMGYPRDASLAALEKFDYNIDKAADYLTSK</sequence>
<feature type="compositionally biased region" description="Low complexity" evidence="13">
    <location>
        <begin position="454"/>
        <end position="464"/>
    </location>
</feature>
<protein>
    <submittedName>
        <fullName evidence="17">Uncharacterized protein</fullName>
    </submittedName>
</protein>
<dbReference type="GO" id="GO:0016197">
    <property type="term" value="P:endosomal transport"/>
    <property type="evidence" value="ECO:0007669"/>
    <property type="project" value="TreeGrafter"/>
</dbReference>
<feature type="region of interest" description="Disordered" evidence="13">
    <location>
        <begin position="1025"/>
        <end position="1464"/>
    </location>
</feature>
<feature type="compositionally biased region" description="Polar residues" evidence="13">
    <location>
        <begin position="770"/>
        <end position="781"/>
    </location>
</feature>
<keyword evidence="10" id="KW-0206">Cytoskeleton</keyword>
<feature type="region of interest" description="Disordered" evidence="13">
    <location>
        <begin position="233"/>
        <end position="256"/>
    </location>
</feature>
<dbReference type="Gene3D" id="1.10.238.10">
    <property type="entry name" value="EF-hand"/>
    <property type="match status" value="3"/>
</dbReference>
<accession>A0A5M8PSZ0</accession>
<dbReference type="GO" id="GO:0005886">
    <property type="term" value="C:plasma membrane"/>
    <property type="evidence" value="ECO:0007669"/>
    <property type="project" value="UniProtKB-SubCell"/>
</dbReference>
<feature type="coiled-coil region" evidence="12">
    <location>
        <begin position="522"/>
        <end position="647"/>
    </location>
</feature>
<evidence type="ECO:0000256" key="12">
    <source>
        <dbReference type="SAM" id="Coils"/>
    </source>
</evidence>
<dbReference type="PROSITE" id="PS50030">
    <property type="entry name" value="UBA"/>
    <property type="match status" value="1"/>
</dbReference>
<evidence type="ECO:0000313" key="17">
    <source>
        <dbReference type="EMBL" id="KAA6412700.1"/>
    </source>
</evidence>
<feature type="compositionally biased region" description="Polar residues" evidence="13">
    <location>
        <begin position="477"/>
        <end position="507"/>
    </location>
</feature>
<dbReference type="SMART" id="SM00027">
    <property type="entry name" value="EH"/>
    <property type="match status" value="3"/>
</dbReference>
<feature type="domain" description="EH" evidence="15">
    <location>
        <begin position="21"/>
        <end position="134"/>
    </location>
</feature>
<evidence type="ECO:0000256" key="11">
    <source>
        <dbReference type="ARBA" id="ARBA00025194"/>
    </source>
</evidence>
<feature type="compositionally biased region" description="Polar residues" evidence="13">
    <location>
        <begin position="1201"/>
        <end position="1213"/>
    </location>
</feature>
<dbReference type="GO" id="GO:0010008">
    <property type="term" value="C:endosome membrane"/>
    <property type="evidence" value="ECO:0007669"/>
    <property type="project" value="UniProtKB-SubCell"/>
</dbReference>
<feature type="compositionally biased region" description="Low complexity" evidence="13">
    <location>
        <begin position="875"/>
        <end position="886"/>
    </location>
</feature>
<feature type="compositionally biased region" description="Low complexity" evidence="13">
    <location>
        <begin position="1384"/>
        <end position="1393"/>
    </location>
</feature>
<dbReference type="PROSITE" id="PS50222">
    <property type="entry name" value="EF_HAND_2"/>
    <property type="match status" value="1"/>
</dbReference>
<dbReference type="CDD" id="cd00052">
    <property type="entry name" value="EH"/>
    <property type="match status" value="3"/>
</dbReference>
<feature type="compositionally biased region" description="Acidic residues" evidence="13">
    <location>
        <begin position="1086"/>
        <end position="1095"/>
    </location>
</feature>
<feature type="region of interest" description="Disordered" evidence="13">
    <location>
        <begin position="674"/>
        <end position="1013"/>
    </location>
</feature>
<keyword evidence="8 12" id="KW-0175">Coiled coil</keyword>
<evidence type="ECO:0000259" key="14">
    <source>
        <dbReference type="PROSITE" id="PS50030"/>
    </source>
</evidence>
<feature type="compositionally biased region" description="Polar residues" evidence="13">
    <location>
        <begin position="899"/>
        <end position="915"/>
    </location>
</feature>
<evidence type="ECO:0000256" key="9">
    <source>
        <dbReference type="ARBA" id="ARBA00023203"/>
    </source>
</evidence>
<feature type="compositionally biased region" description="Polar residues" evidence="13">
    <location>
        <begin position="1364"/>
        <end position="1383"/>
    </location>
</feature>
<comment type="function">
    <text evidence="11">Component of the PAN1 actin cytoskeleton-regulatory complex required for the internalization of endosomes during actin-coupled endocytosis. The complex links the site of endocytosis to the cell membrane-associated actin cytoskeleton. Mediates uptake of external molecules and vacuolar degradation of plasma membrane proteins. Plays a role in the proper organization of the cell membrane-associated actin cytoskeleton and promotes its destabilization.</text>
</comment>
<dbReference type="SUPFAM" id="SSF46934">
    <property type="entry name" value="UBA-like"/>
    <property type="match status" value="1"/>
</dbReference>
<evidence type="ECO:0000256" key="7">
    <source>
        <dbReference type="ARBA" id="ARBA00022837"/>
    </source>
</evidence>
<dbReference type="InterPro" id="IPR015940">
    <property type="entry name" value="UBA"/>
</dbReference>
<comment type="subcellular location">
    <subcellularLocation>
        <location evidence="3">Cell membrane</location>
        <topology evidence="3">Peripheral membrane protein</topology>
        <orientation evidence="3">Cytoplasmic side</orientation>
    </subcellularLocation>
    <subcellularLocation>
        <location evidence="2">Cytoplasm</location>
        <location evidence="2">Cytoskeleton</location>
        <location evidence="2">Actin patch</location>
    </subcellularLocation>
    <subcellularLocation>
        <location evidence="1">Endosome membrane</location>
        <topology evidence="1">Peripheral membrane protein</topology>
        <orientation evidence="1">Cytoplasmic side</orientation>
    </subcellularLocation>
</comment>
<reference evidence="17 18" key="1">
    <citation type="submission" date="2019-09" db="EMBL/GenBank/DDBJ databases">
        <title>The hologenome of the rock-dwelling lichen Lasallia pustulata.</title>
        <authorList>
            <person name="Greshake Tzovaras B."/>
            <person name="Segers F."/>
            <person name="Bicker A."/>
            <person name="Dal Grande F."/>
            <person name="Otte J."/>
            <person name="Hankeln T."/>
            <person name="Schmitt I."/>
            <person name="Ebersberger I."/>
        </authorList>
    </citation>
    <scope>NUCLEOTIDE SEQUENCE [LARGE SCALE GENOMIC DNA]</scope>
    <source>
        <strain evidence="17">A1-1</strain>
    </source>
</reference>
<feature type="compositionally biased region" description="Polar residues" evidence="13">
    <location>
        <begin position="1345"/>
        <end position="1354"/>
    </location>
</feature>
<dbReference type="Gene3D" id="1.10.8.10">
    <property type="entry name" value="DNA helicase RuvA subunit, C-terminal domain"/>
    <property type="match status" value="1"/>
</dbReference>
<evidence type="ECO:0000256" key="4">
    <source>
        <dbReference type="ARBA" id="ARBA00011159"/>
    </source>
</evidence>
<feature type="compositionally biased region" description="Polar residues" evidence="13">
    <location>
        <begin position="831"/>
        <end position="844"/>
    </location>
</feature>
<keyword evidence="9" id="KW-0009">Actin-binding</keyword>
<feature type="compositionally biased region" description="Low complexity" evidence="13">
    <location>
        <begin position="1042"/>
        <end position="1051"/>
    </location>
</feature>
<dbReference type="InterPro" id="IPR011992">
    <property type="entry name" value="EF-hand-dom_pair"/>
</dbReference>
<evidence type="ECO:0000256" key="13">
    <source>
        <dbReference type="SAM" id="MobiDB-lite"/>
    </source>
</evidence>
<evidence type="ECO:0000256" key="2">
    <source>
        <dbReference type="ARBA" id="ARBA00004134"/>
    </source>
</evidence>
<dbReference type="SMART" id="SM00054">
    <property type="entry name" value="EFh"/>
    <property type="match status" value="5"/>
</dbReference>
<evidence type="ECO:0000313" key="18">
    <source>
        <dbReference type="Proteomes" id="UP000324767"/>
    </source>
</evidence>
<evidence type="ECO:0000256" key="8">
    <source>
        <dbReference type="ARBA" id="ARBA00023054"/>
    </source>
</evidence>
<dbReference type="GO" id="GO:0006897">
    <property type="term" value="P:endocytosis"/>
    <property type="evidence" value="ECO:0007669"/>
    <property type="project" value="UniProtKB-KW"/>
</dbReference>
<feature type="compositionally biased region" description="Low complexity" evidence="13">
    <location>
        <begin position="393"/>
        <end position="404"/>
    </location>
</feature>
<dbReference type="InterPro" id="IPR018247">
    <property type="entry name" value="EF_Hand_1_Ca_BS"/>
</dbReference>
<dbReference type="SMART" id="SM00165">
    <property type="entry name" value="UBA"/>
    <property type="match status" value="1"/>
</dbReference>
<dbReference type="InterPro" id="IPR002048">
    <property type="entry name" value="EF_hand_dom"/>
</dbReference>
<dbReference type="InterPro" id="IPR009060">
    <property type="entry name" value="UBA-like_sf"/>
</dbReference>
<keyword evidence="7" id="KW-0106">Calcium</keyword>
<name>A0A5M8PSZ0_9LECA</name>
<keyword evidence="6" id="KW-0967">Endosome</keyword>
<dbReference type="PANTHER" id="PTHR11216">
    <property type="entry name" value="EH DOMAIN"/>
    <property type="match status" value="1"/>
</dbReference>
<evidence type="ECO:0000259" key="16">
    <source>
        <dbReference type="PROSITE" id="PS50222"/>
    </source>
</evidence>
<dbReference type="OrthoDB" id="524326at2759"/>
<gene>
    <name evidence="17" type="ORF">FRX48_03692</name>
</gene>
<dbReference type="PANTHER" id="PTHR11216:SF170">
    <property type="entry name" value="DYNAMIN ASSOCIATED PROTEIN 160, ISOFORM D"/>
    <property type="match status" value="1"/>
</dbReference>
<feature type="compositionally biased region" description="Polar residues" evidence="13">
    <location>
        <begin position="433"/>
        <end position="453"/>
    </location>
</feature>
<dbReference type="Pfam" id="PF00627">
    <property type="entry name" value="UBA"/>
    <property type="match status" value="1"/>
</dbReference>
<feature type="domain" description="EH" evidence="15">
    <location>
        <begin position="146"/>
        <end position="236"/>
    </location>
</feature>
<dbReference type="EMBL" id="VXIT01000005">
    <property type="protein sequence ID" value="KAA6412700.1"/>
    <property type="molecule type" value="Genomic_DNA"/>
</dbReference>
<dbReference type="Proteomes" id="UP000324767">
    <property type="component" value="Unassembled WGS sequence"/>
</dbReference>
<feature type="region of interest" description="Disordered" evidence="13">
    <location>
        <begin position="433"/>
        <end position="464"/>
    </location>
</feature>
<feature type="domain" description="EF-hand" evidence="16">
    <location>
        <begin position="332"/>
        <end position="367"/>
    </location>
</feature>
<dbReference type="GO" id="GO:0005509">
    <property type="term" value="F:calcium ion binding"/>
    <property type="evidence" value="ECO:0007669"/>
    <property type="project" value="InterPro"/>
</dbReference>